<dbReference type="AlphaFoldDB" id="A0A926F2T0"/>
<feature type="chain" id="PRO_5039193014" description="Lipoprotein" evidence="1">
    <location>
        <begin position="25"/>
        <end position="260"/>
    </location>
</feature>
<sequence>MKNLLYNKKTGMSFLALLFICLCACKGSDDEVIISNESSAFEQKIDISLLSDEQIAILSDKYAVLFEGLYNDLLRENVRISISESNISSEDYLTRRATDYINRLTSQENALFSYMLFTQSEITREGSVFIKFIESKKHLIFNENDNKLVDEIDAFYDGANFKSLDLASRKEIKLRLESLKKIRFIIIRGVNKYILNETFSTRMSPGDRMIWSQAVSIMDANQLNGIIGMSLWSLGWVTAGSVGKAVQIASFMQIIWSIFG</sequence>
<keyword evidence="3" id="KW-1185">Reference proteome</keyword>
<protein>
    <recommendedName>
        <fullName evidence="4">Lipoprotein</fullName>
    </recommendedName>
</protein>
<reference evidence="2" key="1">
    <citation type="submission" date="2020-08" db="EMBL/GenBank/DDBJ databases">
        <title>Genome public.</title>
        <authorList>
            <person name="Liu C."/>
            <person name="Sun Q."/>
        </authorList>
    </citation>
    <scope>NUCLEOTIDE SEQUENCE</scope>
    <source>
        <strain evidence="2">N12</strain>
    </source>
</reference>
<dbReference type="Proteomes" id="UP000651085">
    <property type="component" value="Unassembled WGS sequence"/>
</dbReference>
<dbReference type="EMBL" id="JACRTF010000001">
    <property type="protein sequence ID" value="MBC8594648.1"/>
    <property type="molecule type" value="Genomic_DNA"/>
</dbReference>
<keyword evidence="1" id="KW-0732">Signal</keyword>
<organism evidence="2 3">
    <name type="scientific">Jilunia laotingensis</name>
    <dbReference type="NCBI Taxonomy" id="2763675"/>
    <lineage>
        <taxon>Bacteria</taxon>
        <taxon>Pseudomonadati</taxon>
        <taxon>Bacteroidota</taxon>
        <taxon>Bacteroidia</taxon>
        <taxon>Bacteroidales</taxon>
        <taxon>Bacteroidaceae</taxon>
        <taxon>Jilunia</taxon>
    </lineage>
</organism>
<evidence type="ECO:0000313" key="3">
    <source>
        <dbReference type="Proteomes" id="UP000651085"/>
    </source>
</evidence>
<gene>
    <name evidence="2" type="ORF">H8744_15670</name>
</gene>
<evidence type="ECO:0000313" key="2">
    <source>
        <dbReference type="EMBL" id="MBC8594648.1"/>
    </source>
</evidence>
<feature type="signal peptide" evidence="1">
    <location>
        <begin position="1"/>
        <end position="24"/>
    </location>
</feature>
<proteinExistence type="predicted"/>
<comment type="caution">
    <text evidence="2">The sequence shown here is derived from an EMBL/GenBank/DDBJ whole genome shotgun (WGS) entry which is preliminary data.</text>
</comment>
<evidence type="ECO:0000256" key="1">
    <source>
        <dbReference type="SAM" id="SignalP"/>
    </source>
</evidence>
<evidence type="ECO:0008006" key="4">
    <source>
        <dbReference type="Google" id="ProtNLM"/>
    </source>
</evidence>
<name>A0A926F2T0_9BACT</name>
<accession>A0A926F2T0</accession>
<dbReference type="RefSeq" id="WP_262435739.1">
    <property type="nucleotide sequence ID" value="NZ_JACRTF010000001.1"/>
</dbReference>